<dbReference type="SUPFAM" id="SSF48498">
    <property type="entry name" value="Tetracyclin repressor-like, C-terminal domain"/>
    <property type="match status" value="1"/>
</dbReference>
<organism evidence="4 5">
    <name type="scientific">Paenibacillus eucommiae</name>
    <dbReference type="NCBI Taxonomy" id="1355755"/>
    <lineage>
        <taxon>Bacteria</taxon>
        <taxon>Bacillati</taxon>
        <taxon>Bacillota</taxon>
        <taxon>Bacilli</taxon>
        <taxon>Bacillales</taxon>
        <taxon>Paenibacillaceae</taxon>
        <taxon>Paenibacillus</taxon>
    </lineage>
</organism>
<accession>A0ABS4IU71</accession>
<dbReference type="InterPro" id="IPR036271">
    <property type="entry name" value="Tet_transcr_reg_TetR-rel_C_sf"/>
</dbReference>
<dbReference type="Gene3D" id="1.10.357.10">
    <property type="entry name" value="Tetracycline Repressor, domain 2"/>
    <property type="match status" value="1"/>
</dbReference>
<dbReference type="PROSITE" id="PS50977">
    <property type="entry name" value="HTH_TETR_2"/>
    <property type="match status" value="1"/>
</dbReference>
<dbReference type="PANTHER" id="PTHR43479">
    <property type="entry name" value="ACREF/ENVCD OPERON REPRESSOR-RELATED"/>
    <property type="match status" value="1"/>
</dbReference>
<reference evidence="4 5" key="1">
    <citation type="submission" date="2021-03" db="EMBL/GenBank/DDBJ databases">
        <title>Genomic Encyclopedia of Type Strains, Phase IV (KMG-IV): sequencing the most valuable type-strain genomes for metagenomic binning, comparative biology and taxonomic classification.</title>
        <authorList>
            <person name="Goeker M."/>
        </authorList>
    </citation>
    <scope>NUCLEOTIDE SEQUENCE [LARGE SCALE GENOMIC DNA]</scope>
    <source>
        <strain evidence="4 5">DSM 26048</strain>
    </source>
</reference>
<evidence type="ECO:0000256" key="2">
    <source>
        <dbReference type="PROSITE-ProRule" id="PRU00335"/>
    </source>
</evidence>
<feature type="DNA-binding region" description="H-T-H motif" evidence="2">
    <location>
        <begin position="32"/>
        <end position="51"/>
    </location>
</feature>
<dbReference type="PROSITE" id="PS01081">
    <property type="entry name" value="HTH_TETR_1"/>
    <property type="match status" value="1"/>
</dbReference>
<dbReference type="InterPro" id="IPR050624">
    <property type="entry name" value="HTH-type_Tx_Regulator"/>
</dbReference>
<protein>
    <submittedName>
        <fullName evidence="4">AcrR family transcriptional regulator</fullName>
    </submittedName>
</protein>
<feature type="domain" description="HTH tetR-type" evidence="3">
    <location>
        <begin position="9"/>
        <end position="69"/>
    </location>
</feature>
<dbReference type="InterPro" id="IPR023772">
    <property type="entry name" value="DNA-bd_HTH_TetR-type_CS"/>
</dbReference>
<evidence type="ECO:0000313" key="4">
    <source>
        <dbReference type="EMBL" id="MBP1991125.1"/>
    </source>
</evidence>
<keyword evidence="5" id="KW-1185">Reference proteome</keyword>
<dbReference type="Pfam" id="PF08360">
    <property type="entry name" value="TetR_C_5"/>
    <property type="match status" value="1"/>
</dbReference>
<dbReference type="SUPFAM" id="SSF46689">
    <property type="entry name" value="Homeodomain-like"/>
    <property type="match status" value="1"/>
</dbReference>
<sequence length="196" mass="22283">MARPAGQGEQTKKLIAAKAKALFEQKGYSAATMDEICSITGSSKGSIYYHFKNKAALFIYILELSTQEWVDKWVEIEATVHTSTEKLYKLANHFATDFQNPLLKASEEFAGSESADPEVKTRLLELSRLHYPLFQQLLKEGIEHGEFRDVPLDEFTFIVLGLLAGLGISYFDYEYEQMEELYRKAIDLLLQGVQVK</sequence>
<dbReference type="InterPro" id="IPR001647">
    <property type="entry name" value="HTH_TetR"/>
</dbReference>
<dbReference type="Gene3D" id="1.10.10.60">
    <property type="entry name" value="Homeodomain-like"/>
    <property type="match status" value="1"/>
</dbReference>
<evidence type="ECO:0000259" key="3">
    <source>
        <dbReference type="PROSITE" id="PS50977"/>
    </source>
</evidence>
<comment type="caution">
    <text evidence="4">The sequence shown here is derived from an EMBL/GenBank/DDBJ whole genome shotgun (WGS) entry which is preliminary data.</text>
</comment>
<dbReference type="Proteomes" id="UP001519287">
    <property type="component" value="Unassembled WGS sequence"/>
</dbReference>
<dbReference type="EMBL" id="JAGGLB010000007">
    <property type="protein sequence ID" value="MBP1991125.1"/>
    <property type="molecule type" value="Genomic_DNA"/>
</dbReference>
<dbReference type="RefSeq" id="WP_209971870.1">
    <property type="nucleotide sequence ID" value="NZ_JAGGLB010000007.1"/>
</dbReference>
<dbReference type="InterPro" id="IPR013571">
    <property type="entry name" value="Tscrpt_reg_QacR_C"/>
</dbReference>
<evidence type="ECO:0000256" key="1">
    <source>
        <dbReference type="ARBA" id="ARBA00023125"/>
    </source>
</evidence>
<dbReference type="PRINTS" id="PR00455">
    <property type="entry name" value="HTHTETR"/>
</dbReference>
<gene>
    <name evidence="4" type="ORF">J2Z66_002732</name>
</gene>
<evidence type="ECO:0000313" key="5">
    <source>
        <dbReference type="Proteomes" id="UP001519287"/>
    </source>
</evidence>
<dbReference type="Pfam" id="PF00440">
    <property type="entry name" value="TetR_N"/>
    <property type="match status" value="1"/>
</dbReference>
<dbReference type="PANTHER" id="PTHR43479:SF11">
    <property type="entry name" value="ACREF_ENVCD OPERON REPRESSOR-RELATED"/>
    <property type="match status" value="1"/>
</dbReference>
<dbReference type="InterPro" id="IPR009057">
    <property type="entry name" value="Homeodomain-like_sf"/>
</dbReference>
<name>A0ABS4IU71_9BACL</name>
<keyword evidence="1 2" id="KW-0238">DNA-binding</keyword>
<proteinExistence type="predicted"/>